<gene>
    <name evidence="1" type="ORF">C5F49_04190</name>
</gene>
<sequence>MSIIDKFQNTLHCMCKEDVIFEIIDDVECDWGIHTVIQCPKCEELFSIDCGCPAFQDVMKLTLLNQNLFSDEQNSNYLKNSHPN</sequence>
<dbReference type="AlphaFoldDB" id="A0A7D5R362"/>
<name>A0A7D5R362_9ARCH</name>
<organism evidence="1 2">
    <name type="scientific">Nitrosopumilus oxyclinae</name>
    <dbReference type="NCBI Taxonomy" id="1959104"/>
    <lineage>
        <taxon>Archaea</taxon>
        <taxon>Nitrososphaerota</taxon>
        <taxon>Nitrososphaeria</taxon>
        <taxon>Nitrosopumilales</taxon>
        <taxon>Nitrosopumilaceae</taxon>
        <taxon>Nitrosopumilus</taxon>
    </lineage>
</organism>
<dbReference type="Proteomes" id="UP000509441">
    <property type="component" value="Chromosome"/>
</dbReference>
<dbReference type="GeneID" id="56061138"/>
<dbReference type="OrthoDB" id="2132at2157"/>
<evidence type="ECO:0000313" key="1">
    <source>
        <dbReference type="EMBL" id="QLH04598.1"/>
    </source>
</evidence>
<reference evidence="1 2" key="1">
    <citation type="submission" date="2018-02" db="EMBL/GenBank/DDBJ databases">
        <title>Complete genome of Nitrosopumilus oxyclinae HCE1.</title>
        <authorList>
            <person name="Qin W."/>
            <person name="Zheng Y."/>
            <person name="Stahl D.A."/>
        </authorList>
    </citation>
    <scope>NUCLEOTIDE SEQUENCE [LARGE SCALE GENOMIC DNA]</scope>
    <source>
        <strain evidence="1 2">HCE1</strain>
    </source>
</reference>
<dbReference type="RefSeq" id="WP_179363504.1">
    <property type="nucleotide sequence ID" value="NZ_CP026994.1"/>
</dbReference>
<proteinExistence type="predicted"/>
<accession>A0A7D5R362</accession>
<dbReference type="EMBL" id="CP026994">
    <property type="protein sequence ID" value="QLH04598.1"/>
    <property type="molecule type" value="Genomic_DNA"/>
</dbReference>
<evidence type="ECO:0000313" key="2">
    <source>
        <dbReference type="Proteomes" id="UP000509441"/>
    </source>
</evidence>
<dbReference type="KEGG" id="nox:C5F49_04190"/>
<protein>
    <submittedName>
        <fullName evidence="1">Uncharacterized protein</fullName>
    </submittedName>
</protein>
<keyword evidence="2" id="KW-1185">Reference proteome</keyword>